<evidence type="ECO:0000313" key="2">
    <source>
        <dbReference type="Proteomes" id="UP000085678"/>
    </source>
</evidence>
<feature type="region of interest" description="Disordered" evidence="1">
    <location>
        <begin position="95"/>
        <end position="124"/>
    </location>
</feature>
<evidence type="ECO:0000256" key="1">
    <source>
        <dbReference type="SAM" id="MobiDB-lite"/>
    </source>
</evidence>
<gene>
    <name evidence="3" type="primary">LOC106150843</name>
</gene>
<dbReference type="GeneID" id="106150843"/>
<protein>
    <submittedName>
        <fullName evidence="3">Uncharacterized protein LOC106150843</fullName>
    </submittedName>
</protein>
<feature type="region of interest" description="Disordered" evidence="1">
    <location>
        <begin position="46"/>
        <end position="77"/>
    </location>
</feature>
<keyword evidence="2" id="KW-1185">Reference proteome</keyword>
<organism evidence="2 3">
    <name type="scientific">Lingula anatina</name>
    <name type="common">Brachiopod</name>
    <name type="synonym">Lingula unguis</name>
    <dbReference type="NCBI Taxonomy" id="7574"/>
    <lineage>
        <taxon>Eukaryota</taxon>
        <taxon>Metazoa</taxon>
        <taxon>Spiralia</taxon>
        <taxon>Lophotrochozoa</taxon>
        <taxon>Brachiopoda</taxon>
        <taxon>Linguliformea</taxon>
        <taxon>Lingulata</taxon>
        <taxon>Lingulida</taxon>
        <taxon>Linguloidea</taxon>
        <taxon>Lingulidae</taxon>
        <taxon>Lingula</taxon>
    </lineage>
</organism>
<accession>A0A1S3H047</accession>
<dbReference type="STRING" id="7574.A0A1S3H047"/>
<dbReference type="InParanoid" id="A0A1S3H047"/>
<name>A0A1S3H047_LINAN</name>
<proteinExistence type="predicted"/>
<dbReference type="Proteomes" id="UP000085678">
    <property type="component" value="Unplaced"/>
</dbReference>
<evidence type="ECO:0000313" key="3">
    <source>
        <dbReference type="RefSeq" id="XP_013379302.1"/>
    </source>
</evidence>
<dbReference type="OrthoDB" id="6150511at2759"/>
<sequence length="124" mass="13382">MKRRRELMYRSQSDKLQEMSLENGGTNGSAIGAMSSSYLPRYARAGAPSSVGGSHYPREGSIYGTNGRPPMDDDGFDHIGYATAHSINYPRDIYGGSAREPIYGGSGRDMYGGSARDIYGGSVR</sequence>
<dbReference type="RefSeq" id="XP_013379302.1">
    <property type="nucleotide sequence ID" value="XM_013523848.1"/>
</dbReference>
<dbReference type="KEGG" id="lak:106150843"/>
<dbReference type="AlphaFoldDB" id="A0A1S3H047"/>
<reference evidence="3" key="1">
    <citation type="submission" date="2025-08" db="UniProtKB">
        <authorList>
            <consortium name="RefSeq"/>
        </authorList>
    </citation>
    <scope>IDENTIFICATION</scope>
    <source>
        <tissue evidence="3">Gonads</tissue>
    </source>
</reference>